<dbReference type="Pfam" id="PF04419">
    <property type="entry name" value="SERF-like_N"/>
    <property type="match status" value="1"/>
</dbReference>
<dbReference type="PANTHER" id="PTHR13596:SF0">
    <property type="entry name" value="SI:CH211-39K3.2-RELATED"/>
    <property type="match status" value="1"/>
</dbReference>
<gene>
    <name evidence="4" type="ORF">BJ684DRAFT_21087</name>
</gene>
<reference evidence="5" key="1">
    <citation type="journal article" date="2018" name="Nat. Microbiol.">
        <title>Leveraging single-cell genomics to expand the fungal tree of life.</title>
        <authorList>
            <person name="Ahrendt S.R."/>
            <person name="Quandt C.A."/>
            <person name="Ciobanu D."/>
            <person name="Clum A."/>
            <person name="Salamov A."/>
            <person name="Andreopoulos B."/>
            <person name="Cheng J.F."/>
            <person name="Woyke T."/>
            <person name="Pelin A."/>
            <person name="Henrissat B."/>
            <person name="Reynolds N.K."/>
            <person name="Benny G.L."/>
            <person name="Smith M.E."/>
            <person name="James T.Y."/>
            <person name="Grigoriev I.V."/>
        </authorList>
    </citation>
    <scope>NUCLEOTIDE SEQUENCE [LARGE SCALE GENOMIC DNA]</scope>
</reference>
<comment type="similarity">
    <text evidence="1">Belongs to the SERF family.</text>
</comment>
<evidence type="ECO:0000256" key="1">
    <source>
        <dbReference type="ARBA" id="ARBA00007309"/>
    </source>
</evidence>
<evidence type="ECO:0000259" key="3">
    <source>
        <dbReference type="Pfam" id="PF04419"/>
    </source>
</evidence>
<name>A0A4P9Y0U9_9FUNG</name>
<feature type="region of interest" description="Disordered" evidence="2">
    <location>
        <begin position="1"/>
        <end position="60"/>
    </location>
</feature>
<sequence length="60" mass="6917">MARGNQRELARKKNMKKQQDSEKGRKDDGMTLLQRREADAARMREKQKAAQEAKEASGKK</sequence>
<feature type="domain" description="Small EDRK-rich factor-like N-terminal" evidence="3">
    <location>
        <begin position="1"/>
        <end position="36"/>
    </location>
</feature>
<dbReference type="InterPro" id="IPR040211">
    <property type="entry name" value="SERF1/2-like"/>
</dbReference>
<keyword evidence="5" id="KW-1185">Reference proteome</keyword>
<dbReference type="OrthoDB" id="18018at2759"/>
<accession>A0A4P9Y0U9</accession>
<dbReference type="Proteomes" id="UP000267251">
    <property type="component" value="Unassembled WGS sequence"/>
</dbReference>
<dbReference type="AlphaFoldDB" id="A0A4P9Y0U9"/>
<dbReference type="InterPro" id="IPR007513">
    <property type="entry name" value="SERF-like_N"/>
</dbReference>
<organism evidence="4 5">
    <name type="scientific">Piptocephalis cylindrospora</name>
    <dbReference type="NCBI Taxonomy" id="1907219"/>
    <lineage>
        <taxon>Eukaryota</taxon>
        <taxon>Fungi</taxon>
        <taxon>Fungi incertae sedis</taxon>
        <taxon>Zoopagomycota</taxon>
        <taxon>Zoopagomycotina</taxon>
        <taxon>Zoopagomycetes</taxon>
        <taxon>Zoopagales</taxon>
        <taxon>Piptocephalidaceae</taxon>
        <taxon>Piptocephalis</taxon>
    </lineage>
</organism>
<protein>
    <recommendedName>
        <fullName evidence="3">Small EDRK-rich factor-like N-terminal domain-containing protein</fullName>
    </recommendedName>
</protein>
<dbReference type="PANTHER" id="PTHR13596">
    <property type="entry name" value="SMALL EDRK-RICH FACTOR 1"/>
    <property type="match status" value="1"/>
</dbReference>
<proteinExistence type="inferred from homology"/>
<dbReference type="EMBL" id="KZ988360">
    <property type="protein sequence ID" value="RKP12367.1"/>
    <property type="molecule type" value="Genomic_DNA"/>
</dbReference>
<evidence type="ECO:0000313" key="4">
    <source>
        <dbReference type="EMBL" id="RKP12367.1"/>
    </source>
</evidence>
<evidence type="ECO:0000256" key="2">
    <source>
        <dbReference type="SAM" id="MobiDB-lite"/>
    </source>
</evidence>
<evidence type="ECO:0000313" key="5">
    <source>
        <dbReference type="Proteomes" id="UP000267251"/>
    </source>
</evidence>